<feature type="region of interest" description="Disordered" evidence="1">
    <location>
        <begin position="174"/>
        <end position="244"/>
    </location>
</feature>
<feature type="signal peptide" evidence="2">
    <location>
        <begin position="1"/>
        <end position="26"/>
    </location>
</feature>
<name>A0A1V4DCX8_9ACTN</name>
<dbReference type="AlphaFoldDB" id="A0A1V4DCX8"/>
<dbReference type="OrthoDB" id="3824824at2"/>
<evidence type="ECO:0000256" key="2">
    <source>
        <dbReference type="SAM" id="SignalP"/>
    </source>
</evidence>
<evidence type="ECO:0000313" key="4">
    <source>
        <dbReference type="Proteomes" id="UP000033615"/>
    </source>
</evidence>
<dbReference type="Proteomes" id="UP000033615">
    <property type="component" value="Unassembled WGS sequence"/>
</dbReference>
<keyword evidence="2" id="KW-0732">Signal</keyword>
<comment type="caution">
    <text evidence="3">The sequence shown here is derived from an EMBL/GenBank/DDBJ whole genome shotgun (WGS) entry which is preliminary data.</text>
</comment>
<reference evidence="3" key="1">
    <citation type="submission" date="2016-12" db="EMBL/GenBank/DDBJ databases">
        <title>Genome sequence of Streptomyces antioxidans MUSC 164.</title>
        <authorList>
            <person name="Lee L.-H."/>
            <person name="Ser H.-L."/>
        </authorList>
    </citation>
    <scope>NUCLEOTIDE SEQUENCE [LARGE SCALE GENOMIC DNA]</scope>
    <source>
        <strain evidence="3">MUSC 164</strain>
    </source>
</reference>
<keyword evidence="4" id="KW-1185">Reference proteome</keyword>
<evidence type="ECO:0000256" key="1">
    <source>
        <dbReference type="SAM" id="MobiDB-lite"/>
    </source>
</evidence>
<sequence length="244" mass="23755">MSSSLRRGALAAAAIVVSVAPLSACGAGNDAQTLEVKPDNAATSVGDIKIQNATVVTQPDRTAEGPAVITGRLFNNGKNDQTVKAITLPGTKTRVKVSPAKGEKGPVVVPHGGSVAFGGEGNASAVISDGREAIRDGNAQRVVFDLSSTGNIPITAFVVPAKSYFKGWGPSELPTAKPSGSATPSGKPSGTPNGKPSGTPSGAASGTPSGTPSGTASGQPGGEESGGAPNGIASGEPNPNGGGH</sequence>
<dbReference type="EMBL" id="LAKD02000001">
    <property type="protein sequence ID" value="OPF84574.1"/>
    <property type="molecule type" value="Genomic_DNA"/>
</dbReference>
<gene>
    <name evidence="3" type="ORF">VT50_0200590</name>
</gene>
<organism evidence="3 4">
    <name type="scientific">Streptomyces antioxidans</name>
    <dbReference type="NCBI Taxonomy" id="1507734"/>
    <lineage>
        <taxon>Bacteria</taxon>
        <taxon>Bacillati</taxon>
        <taxon>Actinomycetota</taxon>
        <taxon>Actinomycetes</taxon>
        <taxon>Kitasatosporales</taxon>
        <taxon>Streptomycetaceae</taxon>
        <taxon>Streptomyces</taxon>
    </lineage>
</organism>
<feature type="compositionally biased region" description="Polar residues" evidence="1">
    <location>
        <begin position="178"/>
        <end position="218"/>
    </location>
</feature>
<protein>
    <submittedName>
        <fullName evidence="3">DUF461 domain-containing protein</fullName>
    </submittedName>
</protein>
<dbReference type="RefSeq" id="WP_046088486.1">
    <property type="nucleotide sequence ID" value="NZ_LAKD02000001.1"/>
</dbReference>
<proteinExistence type="predicted"/>
<feature type="chain" id="PRO_5010738770" evidence="2">
    <location>
        <begin position="27"/>
        <end position="244"/>
    </location>
</feature>
<accession>A0A1V4DCX8</accession>
<evidence type="ECO:0000313" key="3">
    <source>
        <dbReference type="EMBL" id="OPF84574.1"/>
    </source>
</evidence>
<feature type="compositionally biased region" description="Gly residues" evidence="1">
    <location>
        <begin position="219"/>
        <end position="229"/>
    </location>
</feature>